<evidence type="ECO:0008006" key="4">
    <source>
        <dbReference type="Google" id="ProtNLM"/>
    </source>
</evidence>
<protein>
    <recommendedName>
        <fullName evidence="4">Tail assembly chaperone</fullName>
    </recommendedName>
</protein>
<accession>A0AAW9QUW6</accession>
<reference evidence="2 3" key="1">
    <citation type="submission" date="2024-01" db="EMBL/GenBank/DDBJ databases">
        <title>Genomic insights into the taxonomy and metabolism of the cyanobacterium Pannus brasiliensis CCIBt3594.</title>
        <authorList>
            <person name="Machado M."/>
            <person name="Botero N.B."/>
            <person name="Andreote A.P.D."/>
            <person name="Feitosa A.M.T."/>
            <person name="Popin R."/>
            <person name="Sivonen K."/>
            <person name="Fiore M.F."/>
        </authorList>
    </citation>
    <scope>NUCLEOTIDE SEQUENCE [LARGE SCALE GENOMIC DNA]</scope>
    <source>
        <strain evidence="2 3">CCIBt3594</strain>
    </source>
</reference>
<sequence length="163" mass="18232">MSRKQLAILIPAREFDTSIGPITLKPFPLKHWNKVFDMIDRYKALFHEDPITVTGKDGKPQTVMMRISIEEALVILLQKAGENYLILKDLGELISLCSGVEVEKIEELQYDEIGSLLMEIIDQNGDFFRQIGAKINGTETPEAEETPAPEAEAQMTGAEESPV</sequence>
<gene>
    <name evidence="2" type="ORF">V0288_11275</name>
</gene>
<comment type="caution">
    <text evidence="2">The sequence shown here is derived from an EMBL/GenBank/DDBJ whole genome shotgun (WGS) entry which is preliminary data.</text>
</comment>
<feature type="region of interest" description="Disordered" evidence="1">
    <location>
        <begin position="137"/>
        <end position="163"/>
    </location>
</feature>
<name>A0AAW9QUW6_9CHRO</name>
<dbReference type="Proteomes" id="UP001328733">
    <property type="component" value="Unassembled WGS sequence"/>
</dbReference>
<proteinExistence type="predicted"/>
<dbReference type="AlphaFoldDB" id="A0AAW9QUW6"/>
<dbReference type="EMBL" id="JBAFSM010000018">
    <property type="protein sequence ID" value="MEG3437701.1"/>
    <property type="molecule type" value="Genomic_DNA"/>
</dbReference>
<evidence type="ECO:0000313" key="3">
    <source>
        <dbReference type="Proteomes" id="UP001328733"/>
    </source>
</evidence>
<organism evidence="2 3">
    <name type="scientific">Pannus brasiliensis CCIBt3594</name>
    <dbReference type="NCBI Taxonomy" id="1427578"/>
    <lineage>
        <taxon>Bacteria</taxon>
        <taxon>Bacillati</taxon>
        <taxon>Cyanobacteriota</taxon>
        <taxon>Cyanophyceae</taxon>
        <taxon>Oscillatoriophycideae</taxon>
        <taxon>Chroococcales</taxon>
        <taxon>Microcystaceae</taxon>
        <taxon>Pannus</taxon>
    </lineage>
</organism>
<evidence type="ECO:0000256" key="1">
    <source>
        <dbReference type="SAM" id="MobiDB-lite"/>
    </source>
</evidence>
<dbReference type="RefSeq" id="WP_332865181.1">
    <property type="nucleotide sequence ID" value="NZ_JBAFSM010000018.1"/>
</dbReference>
<keyword evidence="3" id="KW-1185">Reference proteome</keyword>
<evidence type="ECO:0000313" key="2">
    <source>
        <dbReference type="EMBL" id="MEG3437701.1"/>
    </source>
</evidence>